<evidence type="ECO:0000256" key="2">
    <source>
        <dbReference type="SAM" id="Phobius"/>
    </source>
</evidence>
<dbReference type="EMBL" id="LC066370">
    <property type="protein sequence ID" value="BAT25677.1"/>
    <property type="molecule type" value="Genomic_DNA"/>
</dbReference>
<evidence type="ECO:0000256" key="1">
    <source>
        <dbReference type="SAM" id="MobiDB-lite"/>
    </source>
</evidence>
<organism evidence="3">
    <name type="scientific">Aureimonas altamirensis</name>
    <dbReference type="NCBI Taxonomy" id="370622"/>
    <lineage>
        <taxon>Bacteria</taxon>
        <taxon>Pseudomonadati</taxon>
        <taxon>Pseudomonadota</taxon>
        <taxon>Alphaproteobacteria</taxon>
        <taxon>Hyphomicrobiales</taxon>
        <taxon>Aurantimonadaceae</taxon>
        <taxon>Aureimonas</taxon>
    </lineage>
</organism>
<reference evidence="3" key="1">
    <citation type="journal article" date="2015" name="Proc. Natl. Acad. Sci. U.S.A.">
        <title>Bacterial clade with the ribosomal RNA operon on a small plasmid rather than the chromosome.</title>
        <authorList>
            <person name="Anda M."/>
            <person name="Ohtsubo Y."/>
            <person name="Okubo T."/>
            <person name="Sugawara M."/>
            <person name="Nagata Y."/>
            <person name="Tsuda M."/>
            <person name="Minamisawa K."/>
            <person name="Mitsui H."/>
        </authorList>
    </citation>
    <scope>NUCLEOTIDE SEQUENCE</scope>
    <source>
        <strain evidence="3">DSM 21988</strain>
    </source>
</reference>
<keyword evidence="2" id="KW-0812">Transmembrane</keyword>
<protein>
    <submittedName>
        <fullName evidence="3">Uncharacterized protein</fullName>
    </submittedName>
</protein>
<feature type="region of interest" description="Disordered" evidence="1">
    <location>
        <begin position="91"/>
        <end position="115"/>
    </location>
</feature>
<keyword evidence="2" id="KW-0472">Membrane</keyword>
<feature type="transmembrane region" description="Helical" evidence="2">
    <location>
        <begin position="119"/>
        <end position="141"/>
    </location>
</feature>
<keyword evidence="2" id="KW-1133">Transmembrane helix</keyword>
<sequence>MSALEESLRRALNLGDAADPEYRLSIYQASERALEKMLAEKAVPGNEAQERRLALAEAISRIEDDFEAGALPAGQADGSAPAHDAHDIDFADEDAGHRPSDQHADYESSLDRHPPRRGLVSMPTLIGIGVALFLVIALYVLSTIFQSGETVPAGDGGNAAQTGEAASPTNISWINVFSGANIETLSTPEGGRVEAITANGREAVRMQSPSGQTSEVMLAVGPGLVGEIAGSTVRVELTAGSPDSRAREFSVRCLFASNSICDRQRFVTSMQEEAFVFDIAVPGDAASPATLAIAPGVGGEGSDLDLFAVRMRVIG</sequence>
<dbReference type="RefSeq" id="WP_060600018.1">
    <property type="nucleotide sequence ID" value="NZ_BBWQ01000001.1"/>
</dbReference>
<evidence type="ECO:0000313" key="3">
    <source>
        <dbReference type="EMBL" id="BAT25677.1"/>
    </source>
</evidence>
<dbReference type="AlphaFoldDB" id="A0A0P0YWB4"/>
<proteinExistence type="predicted"/>
<name>A0A0P0YWB4_9HYPH</name>
<feature type="compositionally biased region" description="Basic and acidic residues" evidence="1">
    <location>
        <begin position="91"/>
        <end position="113"/>
    </location>
</feature>
<accession>A0A0P0YWB4</accession>